<evidence type="ECO:0000313" key="2">
    <source>
        <dbReference type="EMBL" id="GAA4009476.1"/>
    </source>
</evidence>
<accession>A0ABP7SBY5</accession>
<dbReference type="Pfam" id="PF19741">
    <property type="entry name" value="DUF6230"/>
    <property type="match status" value="1"/>
</dbReference>
<name>A0ABP7SBY5_9PSEU</name>
<protein>
    <submittedName>
        <fullName evidence="2">DUF6230 family protein</fullName>
    </submittedName>
</protein>
<keyword evidence="1" id="KW-0812">Transmembrane</keyword>
<sequence length="200" mass="20466">MTEDAPAHRAGGTRWSRFAVIVTVSLALAGGLVYATASAALPTSFALSGTNFKFSATRVEGKGFAQFVGLGNQARSPMAVTGMASALVSGLCFSALVPTPLGAVTIRAEAGGDKPVEARDLVLNLSEMRAEATATNLTLGVDAARLNGATGITGRAGDYAHQAEKIVITDLKANASTTTAGTFRMTGLSITVKPGRQECF</sequence>
<dbReference type="InterPro" id="IPR046198">
    <property type="entry name" value="DUF6230"/>
</dbReference>
<organism evidence="2 3">
    <name type="scientific">Allokutzneria multivorans</name>
    <dbReference type="NCBI Taxonomy" id="1142134"/>
    <lineage>
        <taxon>Bacteria</taxon>
        <taxon>Bacillati</taxon>
        <taxon>Actinomycetota</taxon>
        <taxon>Actinomycetes</taxon>
        <taxon>Pseudonocardiales</taxon>
        <taxon>Pseudonocardiaceae</taxon>
        <taxon>Allokutzneria</taxon>
    </lineage>
</organism>
<keyword evidence="3" id="KW-1185">Reference proteome</keyword>
<feature type="transmembrane region" description="Helical" evidence="1">
    <location>
        <begin position="18"/>
        <end position="41"/>
    </location>
</feature>
<proteinExistence type="predicted"/>
<gene>
    <name evidence="2" type="ORF">GCM10022247_34520</name>
</gene>
<keyword evidence="1" id="KW-0472">Membrane</keyword>
<evidence type="ECO:0000313" key="3">
    <source>
        <dbReference type="Proteomes" id="UP001501747"/>
    </source>
</evidence>
<feature type="transmembrane region" description="Helical" evidence="1">
    <location>
        <begin position="78"/>
        <end position="97"/>
    </location>
</feature>
<evidence type="ECO:0000256" key="1">
    <source>
        <dbReference type="SAM" id="Phobius"/>
    </source>
</evidence>
<dbReference type="Proteomes" id="UP001501747">
    <property type="component" value="Unassembled WGS sequence"/>
</dbReference>
<dbReference type="RefSeq" id="WP_344875917.1">
    <property type="nucleotide sequence ID" value="NZ_BAABAL010000012.1"/>
</dbReference>
<reference evidence="3" key="1">
    <citation type="journal article" date="2019" name="Int. J. Syst. Evol. Microbiol.">
        <title>The Global Catalogue of Microorganisms (GCM) 10K type strain sequencing project: providing services to taxonomists for standard genome sequencing and annotation.</title>
        <authorList>
            <consortium name="The Broad Institute Genomics Platform"/>
            <consortium name="The Broad Institute Genome Sequencing Center for Infectious Disease"/>
            <person name="Wu L."/>
            <person name="Ma J."/>
        </authorList>
    </citation>
    <scope>NUCLEOTIDE SEQUENCE [LARGE SCALE GENOMIC DNA]</scope>
    <source>
        <strain evidence="3">JCM 17342</strain>
    </source>
</reference>
<dbReference type="EMBL" id="BAABAL010000012">
    <property type="protein sequence ID" value="GAA4009476.1"/>
    <property type="molecule type" value="Genomic_DNA"/>
</dbReference>
<keyword evidence="1" id="KW-1133">Transmembrane helix</keyword>
<comment type="caution">
    <text evidence="2">The sequence shown here is derived from an EMBL/GenBank/DDBJ whole genome shotgun (WGS) entry which is preliminary data.</text>
</comment>